<dbReference type="KEGG" id="spph:KFK14_02860"/>
<evidence type="ECO:0000313" key="2">
    <source>
        <dbReference type="Proteomes" id="UP000681425"/>
    </source>
</evidence>
<accession>A0A975KB07</accession>
<dbReference type="InterPro" id="IPR036390">
    <property type="entry name" value="WH_DNA-bd_sf"/>
</dbReference>
<keyword evidence="2" id="KW-1185">Reference proteome</keyword>
<dbReference type="SUPFAM" id="SSF46785">
    <property type="entry name" value="Winged helix' DNA-binding domain"/>
    <property type="match status" value="1"/>
</dbReference>
<evidence type="ECO:0000313" key="1">
    <source>
        <dbReference type="EMBL" id="QUT08070.1"/>
    </source>
</evidence>
<gene>
    <name evidence="1" type="ORF">KFK14_02860</name>
</gene>
<dbReference type="AlphaFoldDB" id="A0A975KB07"/>
<protein>
    <submittedName>
        <fullName evidence="1">MarR family transcriptional regulator</fullName>
    </submittedName>
</protein>
<organism evidence="1 2">
    <name type="scientific">Sphingobium phenoxybenzoativorans</name>
    <dbReference type="NCBI Taxonomy" id="1592790"/>
    <lineage>
        <taxon>Bacteria</taxon>
        <taxon>Pseudomonadati</taxon>
        <taxon>Pseudomonadota</taxon>
        <taxon>Alphaproteobacteria</taxon>
        <taxon>Sphingomonadales</taxon>
        <taxon>Sphingomonadaceae</taxon>
        <taxon>Sphingobium</taxon>
    </lineage>
</organism>
<dbReference type="EMBL" id="CP073910">
    <property type="protein sequence ID" value="QUT08070.1"/>
    <property type="molecule type" value="Genomic_DNA"/>
</dbReference>
<sequence>MTQDIALCADDRPTLLMIAEPDAWGCLEAAATAVGARLLGSVCMDEAAIRLDRIAHVDMIVLCCARPHAALPGLLTRLDAMAAANDAALVMVTSMDCLDIAYAHHRAPATQWLCDPRDTELAAAITLGLRMRERDPLLRDIGREGDSARIDRLSEEVGRIARALDVLTERSEASQRPEGSWLAERQGGYVAQPAAASLAPMGDELTAGHIRALLRTRRLRDHFLPPDMFADPAWDMLLDLMAARLSGEQVSVSSLCIAAAVPPTTALRWIRQLTDRGIFLRQADPADGRRVFIALSDDAAAAITQWYVARRRILRDEL</sequence>
<name>A0A975KB07_9SPHN</name>
<proteinExistence type="predicted"/>
<reference evidence="1" key="1">
    <citation type="submission" date="2021-04" db="EMBL/GenBank/DDBJ databases">
        <title>Isolation of p-tert-butylphenol degrading bacteria Sphingobium phenoxybenzoativorans Tas13 from active sludge.</title>
        <authorList>
            <person name="Li Y."/>
        </authorList>
    </citation>
    <scope>NUCLEOTIDE SEQUENCE</scope>
    <source>
        <strain evidence="1">Tas13</strain>
    </source>
</reference>
<dbReference type="Proteomes" id="UP000681425">
    <property type="component" value="Chromosome"/>
</dbReference>
<dbReference type="Gene3D" id="1.10.10.10">
    <property type="entry name" value="Winged helix-like DNA-binding domain superfamily/Winged helix DNA-binding domain"/>
    <property type="match status" value="1"/>
</dbReference>
<dbReference type="InterPro" id="IPR036388">
    <property type="entry name" value="WH-like_DNA-bd_sf"/>
</dbReference>